<feature type="region of interest" description="Disordered" evidence="1">
    <location>
        <begin position="372"/>
        <end position="401"/>
    </location>
</feature>
<feature type="region of interest" description="Disordered" evidence="1">
    <location>
        <begin position="1"/>
        <end position="112"/>
    </location>
</feature>
<reference evidence="2" key="1">
    <citation type="submission" date="2023-06" db="EMBL/GenBank/DDBJ databases">
        <title>Survivors Of The Sea: Transcriptome response of Skeletonema marinoi to long-term dormancy.</title>
        <authorList>
            <person name="Pinder M.I.M."/>
            <person name="Kourtchenko O."/>
            <person name="Robertson E.K."/>
            <person name="Larsson T."/>
            <person name="Maumus F."/>
            <person name="Osuna-Cruz C.M."/>
            <person name="Vancaester E."/>
            <person name="Stenow R."/>
            <person name="Vandepoele K."/>
            <person name="Ploug H."/>
            <person name="Bruchert V."/>
            <person name="Godhe A."/>
            <person name="Topel M."/>
        </authorList>
    </citation>
    <scope>NUCLEOTIDE SEQUENCE</scope>
    <source>
        <strain evidence="2">R05AC</strain>
    </source>
</reference>
<feature type="compositionally biased region" description="Polar residues" evidence="1">
    <location>
        <begin position="295"/>
        <end position="308"/>
    </location>
</feature>
<keyword evidence="3" id="KW-1185">Reference proteome</keyword>
<comment type="caution">
    <text evidence="2">The sequence shown here is derived from an EMBL/GenBank/DDBJ whole genome shotgun (WGS) entry which is preliminary data.</text>
</comment>
<organism evidence="2 3">
    <name type="scientific">Skeletonema marinoi</name>
    <dbReference type="NCBI Taxonomy" id="267567"/>
    <lineage>
        <taxon>Eukaryota</taxon>
        <taxon>Sar</taxon>
        <taxon>Stramenopiles</taxon>
        <taxon>Ochrophyta</taxon>
        <taxon>Bacillariophyta</taxon>
        <taxon>Coscinodiscophyceae</taxon>
        <taxon>Thalassiosirophycidae</taxon>
        <taxon>Thalassiosirales</taxon>
        <taxon>Skeletonemataceae</taxon>
        <taxon>Skeletonema</taxon>
        <taxon>Skeletonema marinoi-dohrnii complex</taxon>
    </lineage>
</organism>
<dbReference type="Proteomes" id="UP001224775">
    <property type="component" value="Unassembled WGS sequence"/>
</dbReference>
<gene>
    <name evidence="2" type="ORF">QTG54_007854</name>
</gene>
<proteinExistence type="predicted"/>
<feature type="region of interest" description="Disordered" evidence="1">
    <location>
        <begin position="127"/>
        <end position="169"/>
    </location>
</feature>
<protein>
    <submittedName>
        <fullName evidence="2">Uncharacterized protein</fullName>
    </submittedName>
</protein>
<dbReference type="AlphaFoldDB" id="A0AAD8Y9R2"/>
<accession>A0AAD8Y9R2</accession>
<feature type="compositionally biased region" description="Polar residues" evidence="1">
    <location>
        <begin position="96"/>
        <end position="106"/>
    </location>
</feature>
<feature type="region of interest" description="Disordered" evidence="1">
    <location>
        <begin position="287"/>
        <end position="310"/>
    </location>
</feature>
<feature type="compositionally biased region" description="Polar residues" evidence="1">
    <location>
        <begin position="152"/>
        <end position="169"/>
    </location>
</feature>
<evidence type="ECO:0000256" key="1">
    <source>
        <dbReference type="SAM" id="MobiDB-lite"/>
    </source>
</evidence>
<name>A0AAD8Y9R2_9STRA</name>
<dbReference type="EMBL" id="JATAAI010000013">
    <property type="protein sequence ID" value="KAK1741376.1"/>
    <property type="molecule type" value="Genomic_DNA"/>
</dbReference>
<sequence length="604" mass="66981">MLEPQPFAFTQEDDDDQGSSDSASHPPPFLRTSQDHYDSPPFRPRVHFDDGNTNDEEIDHAPSPLPFALSSNNLDEVANNDTAEESAHDAVHAQHTAASAVQSNNSDMDEMRSTLSYHSAVQEYNHGNEHVTTNPDGPGITILDEDSESMHRQSIANSRNYETQTTTSRNIRPASSSFFQTQIIDDSIVAGAAAHVDANPNYANVSSVIGGHNGDASSILNQLMQYANNDDDDGDALPRIWENEMREEQQLSIDGNENDDDDDIIISSSSSNRRIWEWPTQFLSSLRNKKKRRQTSSNNVPTAALTNPTRPPIRAHRVRHDKYIVEVDIMPSSSSTNVDIRDAIDILANVELLHLWFEPIPAVFDACTKDGSGNNLQSSSSPRTSPANSLHSSNEDNHNYNNVRQYDGEWIEISSSLLALPSDARISSCLRATSVGIRKLIGFPARVRSMMFVERSAGRVGLTLGPYPDRLFHGTMAHHTFHLSVMAGDEEYGVGMGGQKIVIMDEVRLQREGDEVGLNGKRNGYCYCALFRVFFALFEWITVLWYQPDLASYMAQTISSMEKLRTLIERGESAAHAGGELVMEADDWESGDGVDTSMQYPLLG</sequence>
<evidence type="ECO:0000313" key="2">
    <source>
        <dbReference type="EMBL" id="KAK1741376.1"/>
    </source>
</evidence>
<feature type="compositionally biased region" description="Low complexity" evidence="1">
    <location>
        <begin position="378"/>
        <end position="389"/>
    </location>
</feature>
<evidence type="ECO:0000313" key="3">
    <source>
        <dbReference type="Proteomes" id="UP001224775"/>
    </source>
</evidence>